<name>A0A1J1IZX7_9DIPT</name>
<reference evidence="1 2" key="1">
    <citation type="submission" date="2015-04" db="EMBL/GenBank/DDBJ databases">
        <authorList>
            <person name="Syromyatnikov M.Y."/>
            <person name="Popov V.N."/>
        </authorList>
    </citation>
    <scope>NUCLEOTIDE SEQUENCE [LARGE SCALE GENOMIC DNA]</scope>
</reference>
<keyword evidence="2" id="KW-1185">Reference proteome</keyword>
<dbReference type="Pfam" id="PF06477">
    <property type="entry name" value="DUF1091"/>
    <property type="match status" value="1"/>
</dbReference>
<dbReference type="OrthoDB" id="7727171at2759"/>
<accession>A0A1J1IZX7</accession>
<sequence>MKPVNIDKVYLNWKLLYKYGMIYREVMHLTRLDFCQAFNFGSTNKLVIQMLSMMKDSDPNLFKLRCPGPVVMSKFYIKTGTMMSIFPSGDYKLIFEFELENKTLVDYFEVICSLNSPNKDTFG</sequence>
<organism evidence="1 2">
    <name type="scientific">Clunio marinus</name>
    <dbReference type="NCBI Taxonomy" id="568069"/>
    <lineage>
        <taxon>Eukaryota</taxon>
        <taxon>Metazoa</taxon>
        <taxon>Ecdysozoa</taxon>
        <taxon>Arthropoda</taxon>
        <taxon>Hexapoda</taxon>
        <taxon>Insecta</taxon>
        <taxon>Pterygota</taxon>
        <taxon>Neoptera</taxon>
        <taxon>Endopterygota</taxon>
        <taxon>Diptera</taxon>
        <taxon>Nematocera</taxon>
        <taxon>Chironomoidea</taxon>
        <taxon>Chironomidae</taxon>
        <taxon>Clunio</taxon>
    </lineage>
</organism>
<gene>
    <name evidence="1" type="ORF">CLUMA_CG018481</name>
</gene>
<protein>
    <submittedName>
        <fullName evidence="1">CLUMA_CG018481, isoform A</fullName>
    </submittedName>
</protein>
<dbReference type="AlphaFoldDB" id="A0A1J1IZX7"/>
<evidence type="ECO:0000313" key="2">
    <source>
        <dbReference type="Proteomes" id="UP000183832"/>
    </source>
</evidence>
<dbReference type="Proteomes" id="UP000183832">
    <property type="component" value="Unassembled WGS sequence"/>
</dbReference>
<proteinExistence type="predicted"/>
<evidence type="ECO:0000313" key="1">
    <source>
        <dbReference type="EMBL" id="CRL05108.1"/>
    </source>
</evidence>
<dbReference type="InterPro" id="IPR010512">
    <property type="entry name" value="DUF1091"/>
</dbReference>
<dbReference type="EMBL" id="CVRI01000064">
    <property type="protein sequence ID" value="CRL05108.1"/>
    <property type="molecule type" value="Genomic_DNA"/>
</dbReference>